<dbReference type="PROSITE" id="PS00027">
    <property type="entry name" value="HOMEOBOX_1"/>
    <property type="match status" value="1"/>
</dbReference>
<dbReference type="PANTHER" id="PTHR24340">
    <property type="entry name" value="HOMEOBOX PROTEIN NKX"/>
    <property type="match status" value="1"/>
</dbReference>
<protein>
    <submittedName>
        <fullName evidence="9">Uncharacterized protein</fullName>
    </submittedName>
</protein>
<dbReference type="InterPro" id="IPR050394">
    <property type="entry name" value="Homeobox_NK-like"/>
</dbReference>
<keyword evidence="2" id="KW-0217">Developmental protein</keyword>
<dbReference type="PRINTS" id="PR00024">
    <property type="entry name" value="HOMEOBOX"/>
</dbReference>
<evidence type="ECO:0000256" key="1">
    <source>
        <dbReference type="ARBA" id="ARBA00004123"/>
    </source>
</evidence>
<dbReference type="InterPro" id="IPR017970">
    <property type="entry name" value="Homeobox_CS"/>
</dbReference>
<comment type="subcellular location">
    <subcellularLocation>
        <location evidence="1 6 7">Nucleus</location>
    </subcellularLocation>
</comment>
<feature type="DNA-binding region" description="Homeobox" evidence="6">
    <location>
        <begin position="119"/>
        <end position="178"/>
    </location>
</feature>
<evidence type="ECO:0000256" key="4">
    <source>
        <dbReference type="ARBA" id="ARBA00023155"/>
    </source>
</evidence>
<evidence type="ECO:0000256" key="6">
    <source>
        <dbReference type="PROSITE-ProRule" id="PRU00108"/>
    </source>
</evidence>
<dbReference type="GO" id="GO:0000981">
    <property type="term" value="F:DNA-binding transcription factor activity, RNA polymerase II-specific"/>
    <property type="evidence" value="ECO:0007669"/>
    <property type="project" value="InterPro"/>
</dbReference>
<keyword evidence="4 6" id="KW-0371">Homeobox</keyword>
<evidence type="ECO:0000256" key="3">
    <source>
        <dbReference type="ARBA" id="ARBA00023125"/>
    </source>
</evidence>
<dbReference type="SMART" id="SM00389">
    <property type="entry name" value="HOX"/>
    <property type="match status" value="1"/>
</dbReference>
<dbReference type="SUPFAM" id="SSF46689">
    <property type="entry name" value="Homeodomain-like"/>
    <property type="match status" value="1"/>
</dbReference>
<evidence type="ECO:0000256" key="5">
    <source>
        <dbReference type="ARBA" id="ARBA00023242"/>
    </source>
</evidence>
<reference evidence="9" key="1">
    <citation type="submission" date="2022-03" db="EMBL/GenBank/DDBJ databases">
        <authorList>
            <person name="Martin C."/>
        </authorList>
    </citation>
    <scope>NUCLEOTIDE SEQUENCE</scope>
</reference>
<accession>A0A8J1T7E0</accession>
<feature type="region of interest" description="Disordered" evidence="8">
    <location>
        <begin position="60"/>
        <end position="122"/>
    </location>
</feature>
<evidence type="ECO:0000256" key="7">
    <source>
        <dbReference type="RuleBase" id="RU000682"/>
    </source>
</evidence>
<dbReference type="InterPro" id="IPR009057">
    <property type="entry name" value="Homeodomain-like_sf"/>
</dbReference>
<evidence type="ECO:0000256" key="8">
    <source>
        <dbReference type="SAM" id="MobiDB-lite"/>
    </source>
</evidence>
<evidence type="ECO:0000313" key="10">
    <source>
        <dbReference type="Proteomes" id="UP000749559"/>
    </source>
</evidence>
<dbReference type="EMBL" id="CAIIXF020000005">
    <property type="protein sequence ID" value="CAH1783887.1"/>
    <property type="molecule type" value="Genomic_DNA"/>
</dbReference>
<dbReference type="PANTHER" id="PTHR24340:SF41">
    <property type="entry name" value="MUSCLE-SPECIFIC HOMEOBOX PROTEIN TINMAN-RELATED"/>
    <property type="match status" value="1"/>
</dbReference>
<dbReference type="AlphaFoldDB" id="A0A8J1T7E0"/>
<dbReference type="GO" id="GO:0030154">
    <property type="term" value="P:cell differentiation"/>
    <property type="evidence" value="ECO:0007669"/>
    <property type="project" value="TreeGrafter"/>
</dbReference>
<feature type="compositionally biased region" description="Polar residues" evidence="8">
    <location>
        <begin position="60"/>
        <end position="86"/>
    </location>
</feature>
<dbReference type="InterPro" id="IPR020479">
    <property type="entry name" value="HD_metazoa"/>
</dbReference>
<dbReference type="Proteomes" id="UP000749559">
    <property type="component" value="Unassembled WGS sequence"/>
</dbReference>
<keyword evidence="10" id="KW-1185">Reference proteome</keyword>
<feature type="compositionally biased region" description="Polar residues" evidence="8">
    <location>
        <begin position="103"/>
        <end position="113"/>
    </location>
</feature>
<dbReference type="PROSITE" id="PS50071">
    <property type="entry name" value="HOMEOBOX_2"/>
    <property type="match status" value="1"/>
</dbReference>
<proteinExistence type="predicted"/>
<keyword evidence="3 6" id="KW-0238">DNA-binding</keyword>
<comment type="caution">
    <text evidence="9">The sequence shown here is derived from an EMBL/GenBank/DDBJ whole genome shotgun (WGS) entry which is preliminary data.</text>
</comment>
<dbReference type="CDD" id="cd00086">
    <property type="entry name" value="homeodomain"/>
    <property type="match status" value="1"/>
</dbReference>
<dbReference type="InterPro" id="IPR001356">
    <property type="entry name" value="HD"/>
</dbReference>
<name>A0A8J1T7E0_OWEFU</name>
<evidence type="ECO:0000256" key="2">
    <source>
        <dbReference type="ARBA" id="ARBA00022473"/>
    </source>
</evidence>
<sequence length="298" mass="32968">MATGKYTSFSIDAILGLRSKVEDAKDAQGEGDATVSQKRESVHPAYTHLLDQTTTVSRTLDNSSYVSERQVRADNTSPTPSLNSIGESDHDSLASYAADSDTDSNGDTLNENVDNSDKKKKNRTVFSRRQIITMETAFNSKRYLSTPERNALARSLNLSDTQVKIWFQNRRNKWKKIANSSPETDIYQRQLVALQDTRLGYNLSSATYPPTLQHMPHIQQPLPSVGCKTTYVGSNIASMTSHVPHMTPTIHAISSAPSSISMGHYASTLSTGHSVFATGKHGLHLQQQSNLIRRTSFY</sequence>
<dbReference type="Pfam" id="PF00046">
    <property type="entry name" value="Homeodomain"/>
    <property type="match status" value="1"/>
</dbReference>
<evidence type="ECO:0000313" key="9">
    <source>
        <dbReference type="EMBL" id="CAH1783887.1"/>
    </source>
</evidence>
<keyword evidence="5 6" id="KW-0539">Nucleus</keyword>
<dbReference type="GO" id="GO:0000978">
    <property type="term" value="F:RNA polymerase II cis-regulatory region sequence-specific DNA binding"/>
    <property type="evidence" value="ECO:0007669"/>
    <property type="project" value="TreeGrafter"/>
</dbReference>
<dbReference type="OrthoDB" id="6159439at2759"/>
<organism evidence="9 10">
    <name type="scientific">Owenia fusiformis</name>
    <name type="common">Polychaete worm</name>
    <dbReference type="NCBI Taxonomy" id="6347"/>
    <lineage>
        <taxon>Eukaryota</taxon>
        <taxon>Metazoa</taxon>
        <taxon>Spiralia</taxon>
        <taxon>Lophotrochozoa</taxon>
        <taxon>Annelida</taxon>
        <taxon>Polychaeta</taxon>
        <taxon>Sedentaria</taxon>
        <taxon>Canalipalpata</taxon>
        <taxon>Sabellida</taxon>
        <taxon>Oweniida</taxon>
        <taxon>Oweniidae</taxon>
        <taxon>Owenia</taxon>
    </lineage>
</organism>
<dbReference type="GO" id="GO:0005634">
    <property type="term" value="C:nucleus"/>
    <property type="evidence" value="ECO:0007669"/>
    <property type="project" value="UniProtKB-SubCell"/>
</dbReference>
<gene>
    <name evidence="9" type="ORF">OFUS_LOCUS10163</name>
</gene>
<dbReference type="Gene3D" id="1.10.10.60">
    <property type="entry name" value="Homeodomain-like"/>
    <property type="match status" value="1"/>
</dbReference>